<feature type="transmembrane region" description="Helical" evidence="1">
    <location>
        <begin position="404"/>
        <end position="421"/>
    </location>
</feature>
<feature type="transmembrane region" description="Helical" evidence="1">
    <location>
        <begin position="1016"/>
        <end position="1037"/>
    </location>
</feature>
<feature type="transmembrane region" description="Helical" evidence="1">
    <location>
        <begin position="723"/>
        <end position="742"/>
    </location>
</feature>
<dbReference type="Proteomes" id="UP000266016">
    <property type="component" value="Unassembled WGS sequence"/>
</dbReference>
<feature type="transmembrane region" description="Helical" evidence="1">
    <location>
        <begin position="857"/>
        <end position="875"/>
    </location>
</feature>
<keyword evidence="1" id="KW-0472">Membrane</keyword>
<evidence type="ECO:0000313" key="2">
    <source>
        <dbReference type="EMBL" id="RID86092.1"/>
    </source>
</evidence>
<feature type="transmembrane region" description="Helical" evidence="1">
    <location>
        <begin position="904"/>
        <end position="921"/>
    </location>
</feature>
<keyword evidence="1" id="KW-0812">Transmembrane</keyword>
<organism evidence="2 3">
    <name type="scientific">Peribacillus asahii</name>
    <dbReference type="NCBI Taxonomy" id="228899"/>
    <lineage>
        <taxon>Bacteria</taxon>
        <taxon>Bacillati</taxon>
        <taxon>Bacillota</taxon>
        <taxon>Bacilli</taxon>
        <taxon>Bacillales</taxon>
        <taxon>Bacillaceae</taxon>
        <taxon>Peribacillus</taxon>
    </lineage>
</organism>
<dbReference type="RefSeq" id="WP_119117029.1">
    <property type="nucleotide sequence ID" value="NZ_QWVS01000016.1"/>
</dbReference>
<feature type="transmembrane region" description="Helical" evidence="1">
    <location>
        <begin position="964"/>
        <end position="982"/>
    </location>
</feature>
<accession>A0A398B897</accession>
<evidence type="ECO:0000313" key="3">
    <source>
        <dbReference type="Proteomes" id="UP000266016"/>
    </source>
</evidence>
<feature type="transmembrane region" description="Helical" evidence="1">
    <location>
        <begin position="559"/>
        <end position="579"/>
    </location>
</feature>
<feature type="transmembrane region" description="Helical" evidence="1">
    <location>
        <begin position="831"/>
        <end position="851"/>
    </location>
</feature>
<evidence type="ECO:0000256" key="1">
    <source>
        <dbReference type="SAM" id="Phobius"/>
    </source>
</evidence>
<keyword evidence="3" id="KW-1185">Reference proteome</keyword>
<name>A0A398B897_9BACI</name>
<feature type="transmembrane region" description="Helical" evidence="1">
    <location>
        <begin position="616"/>
        <end position="636"/>
    </location>
</feature>
<feature type="transmembrane region" description="Helical" evidence="1">
    <location>
        <begin position="774"/>
        <end position="792"/>
    </location>
</feature>
<protein>
    <submittedName>
        <fullName evidence="2">Uncharacterized protein</fullName>
    </submittedName>
</protein>
<feature type="transmembrane region" description="Helical" evidence="1">
    <location>
        <begin position="642"/>
        <end position="660"/>
    </location>
</feature>
<feature type="transmembrane region" description="Helical" evidence="1">
    <location>
        <begin position="427"/>
        <end position="445"/>
    </location>
</feature>
<feature type="transmembrane region" description="Helical" evidence="1">
    <location>
        <begin position="299"/>
        <end position="318"/>
    </location>
</feature>
<feature type="transmembrane region" description="Helical" evidence="1">
    <location>
        <begin position="798"/>
        <end position="819"/>
    </location>
</feature>
<feature type="transmembrane region" description="Helical" evidence="1">
    <location>
        <begin position="452"/>
        <end position="471"/>
    </location>
</feature>
<proteinExistence type="predicted"/>
<feature type="transmembrane region" description="Helical" evidence="1">
    <location>
        <begin position="242"/>
        <end position="262"/>
    </location>
</feature>
<feature type="transmembrane region" description="Helical" evidence="1">
    <location>
        <begin position="1049"/>
        <end position="1067"/>
    </location>
</feature>
<feature type="transmembrane region" description="Helical" evidence="1">
    <location>
        <begin position="324"/>
        <end position="341"/>
    </location>
</feature>
<feature type="transmembrane region" description="Helical" evidence="1">
    <location>
        <begin position="532"/>
        <end position="547"/>
    </location>
</feature>
<feature type="transmembrane region" description="Helical" evidence="1">
    <location>
        <begin position="123"/>
        <end position="146"/>
    </location>
</feature>
<feature type="transmembrane region" description="Helical" evidence="1">
    <location>
        <begin position="696"/>
        <end position="714"/>
    </location>
</feature>
<feature type="transmembrane region" description="Helical" evidence="1">
    <location>
        <begin position="667"/>
        <end position="684"/>
    </location>
</feature>
<dbReference type="AlphaFoldDB" id="A0A398B897"/>
<feature type="transmembrane region" description="Helical" evidence="1">
    <location>
        <begin position="346"/>
        <end position="368"/>
    </location>
</feature>
<feature type="transmembrane region" description="Helical" evidence="1">
    <location>
        <begin position="748"/>
        <end position="765"/>
    </location>
</feature>
<feature type="transmembrane region" description="Helical" evidence="1">
    <location>
        <begin position="591"/>
        <end position="609"/>
    </location>
</feature>
<feature type="transmembrane region" description="Helical" evidence="1">
    <location>
        <begin position="1073"/>
        <end position="1090"/>
    </location>
</feature>
<feature type="transmembrane region" description="Helical" evidence="1">
    <location>
        <begin position="183"/>
        <end position="205"/>
    </location>
</feature>
<gene>
    <name evidence="2" type="ORF">D1953_09970</name>
</gene>
<feature type="transmembrane region" description="Helical" evidence="1">
    <location>
        <begin position="217"/>
        <end position="235"/>
    </location>
</feature>
<comment type="caution">
    <text evidence="2">The sequence shown here is derived from an EMBL/GenBank/DDBJ whole genome shotgun (WGS) entry which is preliminary data.</text>
</comment>
<feature type="transmembrane region" description="Helical" evidence="1">
    <location>
        <begin position="268"/>
        <end position="287"/>
    </location>
</feature>
<feature type="transmembrane region" description="Helical" evidence="1">
    <location>
        <begin position="374"/>
        <end position="392"/>
    </location>
</feature>
<sequence length="1170" mass="134145">MSDSSKEDIPLETRRQIFQEELQALREQRLIPKTDYIRISRLYDRYSMQMIHKEKTNHTVKEEKKNVMEPTIPSQEKVKEIVSEEPIISHEAETAQTPIKPVIIPKVTVRPEKTAEQLRERNISIVLITGVIFLLFGGLILATSTWGELNAVLKVMSISLVSVFFAGMAFISSKLKIQQTAFAFLTLASLFIPISILSASYYQIFGEYLSLQGNGRGLLGFIGGVICFAIYMKIAQYFQSKVFVLISLVTFAMTTYFGLAYITFSRDVLLLLMALLNVLFLWNLDYVKSQTKLMLFKPYVFQFMMFKIIAETFVTLTLFSNNSMYSFTLLILSVLFLLLAVKHQKLYFHFVFSIVFTYGFVHTVYQSFLKEYSIVAFAILPLIFIGLSNYLGKGNQALAISFRQTSLVTGGLVFIYVNAMAWTDQEAQIFLALLVLTCQFVYLSFTTQRKAYTYPALVLFSLAFVYLGFALDLEFSNTVNLLFVIEMLLYLGLYIYQSEKLRLFKESALYITSSSMLGMLTLKLAVLQWLDLSIGLAIISGLLYVTYRKDRSEEMRRVSAYGFPISLVVACMALYPYFNQISPLYENNIEISVHTMIVAILSIGIGLLFKKTEKVFFHVFFIAGQVLSFLAFLFLVGSLLPPLVITLLITLTTAINGWSVHQYRHHLLWIPVLITSVGVYGSLFSVFDFKQSPFNIAYYLLGPLLFLLIAEWLGKYAKNGKQYFFWWSQLMNVLAIPIGYLLIRIEGATPWLYVLVLAVYIWSALRTKINWQRYVFTYVGFVTLYVQVLLVFERSLLVEYTMSLTLVTTAIIIIVLWSAANTGWKHLIEWYLIPFLHLVTFVHISEVYAYGFPEKWTEVWAGLVTVLLAGTLYLLRKKKWENATVAPLLLAFIYFVMYAGSLSLVLGMIVLFVLMAVMLLLSKRDFSGFIKRTESTIIIDFYRIFGLLYVIAMNEKVFANTTSVMSLEIFVSLLVVLYFLAIRVWTIDLKERKIYAAAAITLCLYPYQVIVEQLSIPDVFVTEVYVVPLLIIVPVLCRKIFSFGKTTQIVELVIVSFLFFVLIFDAIEGNTLTDALIIGTISLISLLFGFMMKYKSFFLAGTGTILLNIYLNTNSLWGQMPWWFYLIIGGILLIAVASFFEWKKQKENTTSKEILEKNKQRIKNWFNKWS</sequence>
<keyword evidence="1" id="KW-1133">Transmembrane helix</keyword>
<feature type="transmembrane region" description="Helical" evidence="1">
    <location>
        <begin position="1097"/>
        <end position="1117"/>
    </location>
</feature>
<dbReference type="EMBL" id="QWVS01000016">
    <property type="protein sequence ID" value="RID86092.1"/>
    <property type="molecule type" value="Genomic_DNA"/>
</dbReference>
<reference evidence="2 3" key="1">
    <citation type="submission" date="2018-08" db="EMBL/GenBank/DDBJ databases">
        <title>Bacillus jemisoniae sp. nov., Bacillus chryseoplanitiae sp. nov., Bacillus resnikiae sp. nov., and Bacillus frankliniae sp. nov., isolated from Viking spacecraft and associated surfaces.</title>
        <authorList>
            <person name="Seuylemezian A."/>
            <person name="Vaishampayan P."/>
        </authorList>
    </citation>
    <scope>NUCLEOTIDE SEQUENCE [LARGE SCALE GENOMIC DNA]</scope>
    <source>
        <strain evidence="2 3">MA001</strain>
    </source>
</reference>
<feature type="transmembrane region" description="Helical" evidence="1">
    <location>
        <begin position="152"/>
        <end position="171"/>
    </location>
</feature>
<feature type="transmembrane region" description="Helical" evidence="1">
    <location>
        <begin position="933"/>
        <end position="952"/>
    </location>
</feature>
<feature type="transmembrane region" description="Helical" evidence="1">
    <location>
        <begin position="1123"/>
        <end position="1142"/>
    </location>
</feature>